<name>A0A644XWD4_9ZZZZ</name>
<sequence>MLELDVLIFTPSVSSRSTSVPLTESEDVVPSESVAAIFVTSSSEIVSLTVYFLSSSTLEIRVESFDDDPSIVTVTSESIEYVLLVSSDLITLIDEVLTDDKSPLTVLDDVVLVATILLTSLSLSRVTLTVYVVEE</sequence>
<protein>
    <submittedName>
        <fullName evidence="1">Uncharacterized protein</fullName>
    </submittedName>
</protein>
<reference evidence="1" key="1">
    <citation type="submission" date="2019-08" db="EMBL/GenBank/DDBJ databases">
        <authorList>
            <person name="Kucharzyk K."/>
            <person name="Murdoch R.W."/>
            <person name="Higgins S."/>
            <person name="Loffler F."/>
        </authorList>
    </citation>
    <scope>NUCLEOTIDE SEQUENCE</scope>
</reference>
<organism evidence="1">
    <name type="scientific">bioreactor metagenome</name>
    <dbReference type="NCBI Taxonomy" id="1076179"/>
    <lineage>
        <taxon>unclassified sequences</taxon>
        <taxon>metagenomes</taxon>
        <taxon>ecological metagenomes</taxon>
    </lineage>
</organism>
<gene>
    <name evidence="1" type="ORF">SDC9_66527</name>
</gene>
<dbReference type="AlphaFoldDB" id="A0A644XWD4"/>
<dbReference type="EMBL" id="VSSQ01003312">
    <property type="protein sequence ID" value="MPM20098.1"/>
    <property type="molecule type" value="Genomic_DNA"/>
</dbReference>
<evidence type="ECO:0000313" key="1">
    <source>
        <dbReference type="EMBL" id="MPM20098.1"/>
    </source>
</evidence>
<accession>A0A644XWD4</accession>
<proteinExistence type="predicted"/>
<comment type="caution">
    <text evidence="1">The sequence shown here is derived from an EMBL/GenBank/DDBJ whole genome shotgun (WGS) entry which is preliminary data.</text>
</comment>